<dbReference type="PANTHER" id="PTHR34978:SF3">
    <property type="entry name" value="SLR0241 PROTEIN"/>
    <property type="match status" value="1"/>
</dbReference>
<dbReference type="STRING" id="1548.CSCA_1702"/>
<keyword evidence="4" id="KW-1185">Reference proteome</keyword>
<dbReference type="PANTHER" id="PTHR34978">
    <property type="entry name" value="POSSIBLE SENSOR-TRANSDUCER PROTEIN BLAR"/>
    <property type="match status" value="1"/>
</dbReference>
<dbReference type="Proteomes" id="UP000033115">
    <property type="component" value="Chromosome"/>
</dbReference>
<dbReference type="AlphaFoldDB" id="A0A0E3K008"/>
<dbReference type="SUPFAM" id="SSF69318">
    <property type="entry name" value="Integrin alpha N-terminal domain"/>
    <property type="match status" value="1"/>
</dbReference>
<keyword evidence="1" id="KW-0812">Transmembrane</keyword>
<dbReference type="SUPFAM" id="SSF48452">
    <property type="entry name" value="TPR-like"/>
    <property type="match status" value="1"/>
</dbReference>
<feature type="transmembrane region" description="Helical" evidence="1">
    <location>
        <begin position="229"/>
        <end position="251"/>
    </location>
</feature>
<dbReference type="CDD" id="cd07341">
    <property type="entry name" value="M56_BlaR1_MecR1_like"/>
    <property type="match status" value="1"/>
</dbReference>
<feature type="domain" description="Peptidase M56" evidence="2">
    <location>
        <begin position="10"/>
        <end position="315"/>
    </location>
</feature>
<evidence type="ECO:0000313" key="4">
    <source>
        <dbReference type="Proteomes" id="UP000033115"/>
    </source>
</evidence>
<reference evidence="3 4" key="1">
    <citation type="journal article" date="2015" name="J. Biotechnol.">
        <title>Complete genome sequence of a malodorant-producing acetogen, Clostridium scatologenes ATCC 25775(T).</title>
        <authorList>
            <person name="Zhu Z."/>
            <person name="Guo T."/>
            <person name="Zheng H."/>
            <person name="Song T."/>
            <person name="Ouyang P."/>
            <person name="Xie J."/>
        </authorList>
    </citation>
    <scope>NUCLEOTIDE SEQUENCE [LARGE SCALE GENOMIC DNA]</scope>
    <source>
        <strain evidence="3 4">ATCC 25775</strain>
    </source>
</reference>
<feature type="transmembrane region" description="Helical" evidence="1">
    <location>
        <begin position="39"/>
        <end position="57"/>
    </location>
</feature>
<protein>
    <submittedName>
        <fullName evidence="3">Peptidase M56 BlaR1</fullName>
    </submittedName>
</protein>
<evidence type="ECO:0000259" key="2">
    <source>
        <dbReference type="Pfam" id="PF05569"/>
    </source>
</evidence>
<accession>A0A0E3K008</accession>
<evidence type="ECO:0000256" key="1">
    <source>
        <dbReference type="SAM" id="Phobius"/>
    </source>
</evidence>
<keyword evidence="1" id="KW-1133">Transmembrane helix</keyword>
<organism evidence="3 4">
    <name type="scientific">Clostridium scatologenes</name>
    <dbReference type="NCBI Taxonomy" id="1548"/>
    <lineage>
        <taxon>Bacteria</taxon>
        <taxon>Bacillati</taxon>
        <taxon>Bacillota</taxon>
        <taxon>Clostridia</taxon>
        <taxon>Eubacteriales</taxon>
        <taxon>Clostridiaceae</taxon>
        <taxon>Clostridium</taxon>
    </lineage>
</organism>
<dbReference type="InterPro" id="IPR011990">
    <property type="entry name" value="TPR-like_helical_dom_sf"/>
</dbReference>
<keyword evidence="1" id="KW-0472">Membrane</keyword>
<dbReference type="HOGENOM" id="CLU_422561_0_0_9"/>
<dbReference type="InterPro" id="IPR052173">
    <property type="entry name" value="Beta-lactam_resp_regulator"/>
</dbReference>
<name>A0A0E3K008_CLOSL</name>
<dbReference type="KEGG" id="csq:CSCA_1702"/>
<dbReference type="InterPro" id="IPR008756">
    <property type="entry name" value="Peptidase_M56"/>
</dbReference>
<dbReference type="InterPro" id="IPR028994">
    <property type="entry name" value="Integrin_alpha_N"/>
</dbReference>
<feature type="transmembrane region" description="Helical" evidence="1">
    <location>
        <begin position="6"/>
        <end position="27"/>
    </location>
</feature>
<evidence type="ECO:0000313" key="3">
    <source>
        <dbReference type="EMBL" id="AKA68827.1"/>
    </source>
</evidence>
<gene>
    <name evidence="3" type="ORF">CSCA_1702</name>
</gene>
<feature type="transmembrane region" description="Helical" evidence="1">
    <location>
        <begin position="117"/>
        <end position="146"/>
    </location>
</feature>
<proteinExistence type="predicted"/>
<sequence length="610" mass="70031">MELSSIFKMVVLSSATASIIAIIILIVKKLFKTKLNVTWQYYIWFLLIIRLIVPSGFETPLSKFNMDVVTERVEISQSLLKNSNNQVYNTQNINKVLKVKTETKSDLKETKDKNFKYYFNIASIIWIIGVVLASVVIFFINGLLFVKVNKQPICKDANTIKVFEKCKSIMKISKFIPIVYDRYAGTPALFGLIKPKVLINPDLINKLSFEEKKFIFLHELSHFRRKDVFTSWIMIFCGVVNWFNPIIWFSFHKMWEDCELVCDAYVLSHLENEEQKQYGKTIISLASFVSRNKWIPGTTGIINSESNIKRRIIMIKNFKRTSYKWTSIPICILVALGMIGLTNSPTKATTLKSEGNLLQTQESKENCVNIVKKFLPKNSNIVTTETTKEADNVFIKDLDNDGKDEIVSAYKLAGEGEKINILVLKKVGVNWTKALDESGEGYKLDSILTEDIDGDGQNEIFLNRRIGGTAAQLSVYRWNNNLLNKISNEDIYYSKLDILSIPGKKSKAIAIWMHDTGEAYRVDVLKWNGKTFVPAQELYYNYFKQSVVPYYEQKVKEMPKAGFYWYYLADAQIKAKDKKAALQSIEKGLSLDKGYPSTKEFNKLKEKVVQ</sequence>
<dbReference type="EMBL" id="CP009933">
    <property type="protein sequence ID" value="AKA68827.1"/>
    <property type="molecule type" value="Genomic_DNA"/>
</dbReference>
<dbReference type="Pfam" id="PF05569">
    <property type="entry name" value="Peptidase_M56"/>
    <property type="match status" value="1"/>
</dbReference>
<dbReference type="RefSeq" id="WP_029161978.1">
    <property type="nucleotide sequence ID" value="NZ_CP009933.1"/>
</dbReference>